<feature type="non-terminal residue" evidence="2">
    <location>
        <position position="1"/>
    </location>
</feature>
<evidence type="ECO:0000313" key="2">
    <source>
        <dbReference type="EMBL" id="CAA9435464.1"/>
    </source>
</evidence>
<dbReference type="EMBL" id="CADCUS010000506">
    <property type="protein sequence ID" value="CAA9435464.1"/>
    <property type="molecule type" value="Genomic_DNA"/>
</dbReference>
<evidence type="ECO:0000256" key="1">
    <source>
        <dbReference type="SAM" id="MobiDB-lite"/>
    </source>
</evidence>
<sequence length="76" mass="9374">ERDLRLRHRRQRHRRQLVGRREPRRVHRDPRLRHRRERPGGCAGPGHRRRLRPRHHGPRPRPGRLRRRGAGRRPGL</sequence>
<proteinExistence type="predicted"/>
<feature type="region of interest" description="Disordered" evidence="1">
    <location>
        <begin position="1"/>
        <end position="76"/>
    </location>
</feature>
<gene>
    <name evidence="2" type="ORF">AVDCRST_MAG66-3554</name>
</gene>
<accession>A0A6J4QBB9</accession>
<dbReference type="AlphaFoldDB" id="A0A6J4QBB9"/>
<feature type="non-terminal residue" evidence="2">
    <location>
        <position position="76"/>
    </location>
</feature>
<organism evidence="2">
    <name type="scientific">uncultured Pseudonocardia sp</name>
    <dbReference type="NCBI Taxonomy" id="211455"/>
    <lineage>
        <taxon>Bacteria</taxon>
        <taxon>Bacillati</taxon>
        <taxon>Actinomycetota</taxon>
        <taxon>Actinomycetes</taxon>
        <taxon>Pseudonocardiales</taxon>
        <taxon>Pseudonocardiaceae</taxon>
        <taxon>Pseudonocardia</taxon>
        <taxon>environmental samples</taxon>
    </lineage>
</organism>
<name>A0A6J4QBB9_9PSEU</name>
<protein>
    <submittedName>
        <fullName evidence="2">Uncharacterized protein</fullName>
    </submittedName>
</protein>
<feature type="compositionally biased region" description="Basic residues" evidence="1">
    <location>
        <begin position="46"/>
        <end position="76"/>
    </location>
</feature>
<feature type="compositionally biased region" description="Basic residues" evidence="1">
    <location>
        <begin position="1"/>
        <end position="37"/>
    </location>
</feature>
<reference evidence="2" key="1">
    <citation type="submission" date="2020-02" db="EMBL/GenBank/DDBJ databases">
        <authorList>
            <person name="Meier V. D."/>
        </authorList>
    </citation>
    <scope>NUCLEOTIDE SEQUENCE</scope>
    <source>
        <strain evidence="2">AVDCRST_MAG66</strain>
    </source>
</reference>